<proteinExistence type="predicted"/>
<reference evidence="10 11" key="1">
    <citation type="submission" date="2020-08" db="EMBL/GenBank/DDBJ databases">
        <title>Genomic Encyclopedia of Type Strains, Phase III (KMG-III): the genomes of soil and plant-associated and newly described type strains.</title>
        <authorList>
            <person name="Whitman W."/>
        </authorList>
    </citation>
    <scope>NUCLEOTIDE SEQUENCE [LARGE SCALE GENOMIC DNA]</scope>
    <source>
        <strain evidence="10 11">CECT 8799</strain>
    </source>
</reference>
<dbReference type="InterPro" id="IPR039421">
    <property type="entry name" value="Type_1_exporter"/>
</dbReference>
<comment type="subcellular location">
    <subcellularLocation>
        <location evidence="1">Cell membrane</location>
        <topology evidence="1">Multi-pass membrane protein</topology>
    </subcellularLocation>
</comment>
<gene>
    <name evidence="10" type="ORF">FHS09_002117</name>
</gene>
<dbReference type="GO" id="GO:0016887">
    <property type="term" value="F:ATP hydrolysis activity"/>
    <property type="evidence" value="ECO:0007669"/>
    <property type="project" value="InterPro"/>
</dbReference>
<dbReference type="Gene3D" id="3.40.50.300">
    <property type="entry name" value="P-loop containing nucleotide triphosphate hydrolases"/>
    <property type="match status" value="1"/>
</dbReference>
<dbReference type="RefSeq" id="WP_183459513.1">
    <property type="nucleotide sequence ID" value="NZ_JACHWZ010000008.1"/>
</dbReference>
<evidence type="ECO:0000256" key="5">
    <source>
        <dbReference type="ARBA" id="ARBA00022989"/>
    </source>
</evidence>
<evidence type="ECO:0000256" key="4">
    <source>
        <dbReference type="ARBA" id="ARBA00022840"/>
    </source>
</evidence>
<evidence type="ECO:0000259" key="9">
    <source>
        <dbReference type="PROSITE" id="PS50929"/>
    </source>
</evidence>
<dbReference type="GO" id="GO:0005524">
    <property type="term" value="F:ATP binding"/>
    <property type="evidence" value="ECO:0007669"/>
    <property type="project" value="UniProtKB-KW"/>
</dbReference>
<evidence type="ECO:0000313" key="10">
    <source>
        <dbReference type="EMBL" id="MBB3061284.1"/>
    </source>
</evidence>
<keyword evidence="2 7" id="KW-0812">Transmembrane</keyword>
<accession>A0A7W4WBZ7</accession>
<dbReference type="PROSITE" id="PS50929">
    <property type="entry name" value="ABC_TM1F"/>
    <property type="match status" value="1"/>
</dbReference>
<dbReference type="SUPFAM" id="SSF90123">
    <property type="entry name" value="ABC transporter transmembrane region"/>
    <property type="match status" value="1"/>
</dbReference>
<evidence type="ECO:0000256" key="6">
    <source>
        <dbReference type="ARBA" id="ARBA00023136"/>
    </source>
</evidence>
<evidence type="ECO:0000256" key="2">
    <source>
        <dbReference type="ARBA" id="ARBA00022692"/>
    </source>
</evidence>
<organism evidence="10 11">
    <name type="scientific">Microbulbifer rhizosphaerae</name>
    <dbReference type="NCBI Taxonomy" id="1562603"/>
    <lineage>
        <taxon>Bacteria</taxon>
        <taxon>Pseudomonadati</taxon>
        <taxon>Pseudomonadota</taxon>
        <taxon>Gammaproteobacteria</taxon>
        <taxon>Cellvibrionales</taxon>
        <taxon>Microbulbiferaceae</taxon>
        <taxon>Microbulbifer</taxon>
    </lineage>
</organism>
<evidence type="ECO:0000256" key="7">
    <source>
        <dbReference type="SAM" id="Phobius"/>
    </source>
</evidence>
<dbReference type="InterPro" id="IPR027417">
    <property type="entry name" value="P-loop_NTPase"/>
</dbReference>
<feature type="domain" description="ABC transporter" evidence="8">
    <location>
        <begin position="322"/>
        <end position="529"/>
    </location>
</feature>
<dbReference type="EMBL" id="JACHWZ010000008">
    <property type="protein sequence ID" value="MBB3061284.1"/>
    <property type="molecule type" value="Genomic_DNA"/>
</dbReference>
<evidence type="ECO:0000259" key="8">
    <source>
        <dbReference type="PROSITE" id="PS50893"/>
    </source>
</evidence>
<dbReference type="AlphaFoldDB" id="A0A7W4WBZ7"/>
<dbReference type="PANTHER" id="PTHR24221:SF590">
    <property type="entry name" value="COMPONENT LINKED WITH THE ASSEMBLY OF CYTOCHROME' TRANSPORT TRANSMEMBRANE ATP-BINDING PROTEIN ABC TRANSPORTER CYDD-RELATED"/>
    <property type="match status" value="1"/>
</dbReference>
<evidence type="ECO:0000313" key="11">
    <source>
        <dbReference type="Proteomes" id="UP000535937"/>
    </source>
</evidence>
<keyword evidence="11" id="KW-1185">Reference proteome</keyword>
<dbReference type="Proteomes" id="UP000535937">
    <property type="component" value="Unassembled WGS sequence"/>
</dbReference>
<feature type="transmembrane region" description="Helical" evidence="7">
    <location>
        <begin position="36"/>
        <end position="56"/>
    </location>
</feature>
<dbReference type="Pfam" id="PF00005">
    <property type="entry name" value="ABC_tran"/>
    <property type="match status" value="1"/>
</dbReference>
<feature type="domain" description="ABC transmembrane type-1" evidence="9">
    <location>
        <begin position="17"/>
        <end position="187"/>
    </location>
</feature>
<keyword evidence="3" id="KW-0547">Nucleotide-binding</keyword>
<evidence type="ECO:0000256" key="3">
    <source>
        <dbReference type="ARBA" id="ARBA00022741"/>
    </source>
</evidence>
<keyword evidence="6 7" id="KW-0472">Membrane</keyword>
<evidence type="ECO:0000256" key="1">
    <source>
        <dbReference type="ARBA" id="ARBA00004651"/>
    </source>
</evidence>
<dbReference type="InterPro" id="IPR003439">
    <property type="entry name" value="ABC_transporter-like_ATP-bd"/>
</dbReference>
<dbReference type="PROSITE" id="PS50893">
    <property type="entry name" value="ABC_TRANSPORTER_2"/>
    <property type="match status" value="1"/>
</dbReference>
<dbReference type="InterPro" id="IPR011527">
    <property type="entry name" value="ABC1_TM_dom"/>
</dbReference>
<dbReference type="PANTHER" id="PTHR24221">
    <property type="entry name" value="ATP-BINDING CASSETTE SUB-FAMILY B"/>
    <property type="match status" value="1"/>
</dbReference>
<feature type="transmembrane region" description="Helical" evidence="7">
    <location>
        <begin position="156"/>
        <end position="172"/>
    </location>
</feature>
<keyword evidence="4 10" id="KW-0067">ATP-binding</keyword>
<dbReference type="GO" id="GO:0140359">
    <property type="term" value="F:ABC-type transporter activity"/>
    <property type="evidence" value="ECO:0007669"/>
    <property type="project" value="InterPro"/>
</dbReference>
<dbReference type="SUPFAM" id="SSF52540">
    <property type="entry name" value="P-loop containing nucleoside triphosphate hydrolases"/>
    <property type="match status" value="1"/>
</dbReference>
<dbReference type="PROSITE" id="PS00211">
    <property type="entry name" value="ABC_TRANSPORTER_1"/>
    <property type="match status" value="1"/>
</dbReference>
<dbReference type="GO" id="GO:0005886">
    <property type="term" value="C:plasma membrane"/>
    <property type="evidence" value="ECO:0007669"/>
    <property type="project" value="UniProtKB-SubCell"/>
</dbReference>
<protein>
    <submittedName>
        <fullName evidence="10">ATP-binding cassette subfamily C protein CydC</fullName>
    </submittedName>
</protein>
<feature type="transmembrane region" description="Helical" evidence="7">
    <location>
        <begin position="132"/>
        <end position="150"/>
    </location>
</feature>
<keyword evidence="5 7" id="KW-1133">Transmembrane helix</keyword>
<dbReference type="InterPro" id="IPR017871">
    <property type="entry name" value="ABC_transporter-like_CS"/>
</dbReference>
<name>A0A7W4WBZ7_9GAMM</name>
<sequence>MSRPDSPPRRWQTAGWLLALTHTAVALALLALSGWFIAASALAGALGLAAHFNYVVPSTLIRLLAFTRVLSGYGERYVGHLGLLRRLGEVREGLFRRLVVDRGVTPSAEALDRVEEDADALASLWVRIWHPLGSLAMVLVSLGVVFLVWWPSVFPIWLGFSLAVVGVLALAWRGGRRQAHAHLLAEADLRSHWLDWSRSAPIWTLMADRGAATRPQSAWERWQEAHLTEEALAQRLDHGLSVLGWLAVLALGVYVYRLSPDVVGQALLLVPILICLAARDWLSGAARALPELSRLPLRRSRVEALLADPGSKAESFPPQPGNTPVDLAFEAYRWRRGDRRGLPLTIRLKSPGLILLEASSGAGKSSLFEAMLGLIPENGGWRLNGIDSQRLSAPARRAWFHLCEQFGHVFSDTLAANLRLARPEASDADCQAALRWAGLDEWATDAGLNTWIGEPGRPLSGGEQKRLILARAWLRDAPVWLIDEPFEGLDEALQERLAERLQALSRQRLLIVASHRVPSGLAPDGCIRQ</sequence>
<dbReference type="InterPro" id="IPR036640">
    <property type="entry name" value="ABC1_TM_sf"/>
</dbReference>
<comment type="caution">
    <text evidence="10">The sequence shown here is derived from an EMBL/GenBank/DDBJ whole genome shotgun (WGS) entry which is preliminary data.</text>
</comment>